<dbReference type="Proteomes" id="UP000799424">
    <property type="component" value="Unassembled WGS sequence"/>
</dbReference>
<proteinExistence type="predicted"/>
<feature type="compositionally biased region" description="Basic and acidic residues" evidence="1">
    <location>
        <begin position="102"/>
        <end position="121"/>
    </location>
</feature>
<feature type="region of interest" description="Disordered" evidence="1">
    <location>
        <begin position="1"/>
        <end position="121"/>
    </location>
</feature>
<feature type="compositionally biased region" description="Basic and acidic residues" evidence="1">
    <location>
        <begin position="1"/>
        <end position="39"/>
    </location>
</feature>
<gene>
    <name evidence="2" type="ORF">CC86DRAFT_410781</name>
</gene>
<reference evidence="2" key="1">
    <citation type="journal article" date="2020" name="Stud. Mycol.">
        <title>101 Dothideomycetes genomes: a test case for predicting lifestyles and emergence of pathogens.</title>
        <authorList>
            <person name="Haridas S."/>
            <person name="Albert R."/>
            <person name="Binder M."/>
            <person name="Bloem J."/>
            <person name="Labutti K."/>
            <person name="Salamov A."/>
            <person name="Andreopoulos B."/>
            <person name="Baker S."/>
            <person name="Barry K."/>
            <person name="Bills G."/>
            <person name="Bluhm B."/>
            <person name="Cannon C."/>
            <person name="Castanera R."/>
            <person name="Culley D."/>
            <person name="Daum C."/>
            <person name="Ezra D."/>
            <person name="Gonzalez J."/>
            <person name="Henrissat B."/>
            <person name="Kuo A."/>
            <person name="Liang C."/>
            <person name="Lipzen A."/>
            <person name="Lutzoni F."/>
            <person name="Magnuson J."/>
            <person name="Mondo S."/>
            <person name="Nolan M."/>
            <person name="Ohm R."/>
            <person name="Pangilinan J."/>
            <person name="Park H.-J."/>
            <person name="Ramirez L."/>
            <person name="Alfaro M."/>
            <person name="Sun H."/>
            <person name="Tritt A."/>
            <person name="Yoshinaga Y."/>
            <person name="Zwiers L.-H."/>
            <person name="Turgeon B."/>
            <person name="Goodwin S."/>
            <person name="Spatafora J."/>
            <person name="Crous P."/>
            <person name="Grigoriev I."/>
        </authorList>
    </citation>
    <scope>NUCLEOTIDE SEQUENCE</scope>
    <source>
        <strain evidence="2">CBS 113818</strain>
    </source>
</reference>
<evidence type="ECO:0000313" key="2">
    <source>
        <dbReference type="EMBL" id="KAF2821697.1"/>
    </source>
</evidence>
<name>A0A6A6ZN64_9PLEO</name>
<sequence>MTPKKDHAQKKDQKKDQKKENDRQKALHDEERKQKEKMNGAHKARNKDFDKQLIDFNAELDRQEKARQKVEKEEEDKQRKQQQSGTLSAKRPHTGGDSQSPRPHECGKRAEMKKKVDCSIE</sequence>
<evidence type="ECO:0000313" key="3">
    <source>
        <dbReference type="Proteomes" id="UP000799424"/>
    </source>
</evidence>
<keyword evidence="3" id="KW-1185">Reference proteome</keyword>
<organism evidence="2 3">
    <name type="scientific">Ophiobolus disseminans</name>
    <dbReference type="NCBI Taxonomy" id="1469910"/>
    <lineage>
        <taxon>Eukaryota</taxon>
        <taxon>Fungi</taxon>
        <taxon>Dikarya</taxon>
        <taxon>Ascomycota</taxon>
        <taxon>Pezizomycotina</taxon>
        <taxon>Dothideomycetes</taxon>
        <taxon>Pleosporomycetidae</taxon>
        <taxon>Pleosporales</taxon>
        <taxon>Pleosporineae</taxon>
        <taxon>Phaeosphaeriaceae</taxon>
        <taxon>Ophiobolus</taxon>
    </lineage>
</organism>
<dbReference type="AlphaFoldDB" id="A0A6A6ZN64"/>
<evidence type="ECO:0000256" key="1">
    <source>
        <dbReference type="SAM" id="MobiDB-lite"/>
    </source>
</evidence>
<accession>A0A6A6ZN64</accession>
<feature type="compositionally biased region" description="Basic and acidic residues" evidence="1">
    <location>
        <begin position="46"/>
        <end position="79"/>
    </location>
</feature>
<protein>
    <submittedName>
        <fullName evidence="2">Uncharacterized protein</fullName>
    </submittedName>
</protein>
<dbReference type="EMBL" id="MU006236">
    <property type="protein sequence ID" value="KAF2821697.1"/>
    <property type="molecule type" value="Genomic_DNA"/>
</dbReference>